<sequence>MHSSTPCFAPLPPTPSLHPCCCTTLLRLLHSAPNPAHLHR</sequence>
<organism evidence="1 2">
    <name type="scientific">Rubroshorea leprosula</name>
    <dbReference type="NCBI Taxonomy" id="152421"/>
    <lineage>
        <taxon>Eukaryota</taxon>
        <taxon>Viridiplantae</taxon>
        <taxon>Streptophyta</taxon>
        <taxon>Embryophyta</taxon>
        <taxon>Tracheophyta</taxon>
        <taxon>Spermatophyta</taxon>
        <taxon>Magnoliopsida</taxon>
        <taxon>eudicotyledons</taxon>
        <taxon>Gunneridae</taxon>
        <taxon>Pentapetalae</taxon>
        <taxon>rosids</taxon>
        <taxon>malvids</taxon>
        <taxon>Malvales</taxon>
        <taxon>Dipterocarpaceae</taxon>
        <taxon>Rubroshorea</taxon>
    </lineage>
</organism>
<comment type="caution">
    <text evidence="1">The sequence shown here is derived from an EMBL/GenBank/DDBJ whole genome shotgun (WGS) entry which is preliminary data.</text>
</comment>
<dbReference type="AlphaFoldDB" id="A0AAV5JKA9"/>
<gene>
    <name evidence="1" type="ORF">SLEP1_g25961</name>
</gene>
<accession>A0AAV5JKA9</accession>
<name>A0AAV5JKA9_9ROSI</name>
<keyword evidence="2" id="KW-1185">Reference proteome</keyword>
<dbReference type="EMBL" id="BPVZ01000042">
    <property type="protein sequence ID" value="GKV15159.1"/>
    <property type="molecule type" value="Genomic_DNA"/>
</dbReference>
<dbReference type="Proteomes" id="UP001054252">
    <property type="component" value="Unassembled WGS sequence"/>
</dbReference>
<protein>
    <submittedName>
        <fullName evidence="1">Uncharacterized protein</fullName>
    </submittedName>
</protein>
<evidence type="ECO:0000313" key="1">
    <source>
        <dbReference type="EMBL" id="GKV15159.1"/>
    </source>
</evidence>
<proteinExistence type="predicted"/>
<evidence type="ECO:0000313" key="2">
    <source>
        <dbReference type="Proteomes" id="UP001054252"/>
    </source>
</evidence>
<reference evidence="1 2" key="1">
    <citation type="journal article" date="2021" name="Commun. Biol.">
        <title>The genome of Shorea leprosula (Dipterocarpaceae) highlights the ecological relevance of drought in aseasonal tropical rainforests.</title>
        <authorList>
            <person name="Ng K.K.S."/>
            <person name="Kobayashi M.J."/>
            <person name="Fawcett J.A."/>
            <person name="Hatakeyama M."/>
            <person name="Paape T."/>
            <person name="Ng C.H."/>
            <person name="Ang C.C."/>
            <person name="Tnah L.H."/>
            <person name="Lee C.T."/>
            <person name="Nishiyama T."/>
            <person name="Sese J."/>
            <person name="O'Brien M.J."/>
            <person name="Copetti D."/>
            <person name="Mohd Noor M.I."/>
            <person name="Ong R.C."/>
            <person name="Putra M."/>
            <person name="Sireger I.Z."/>
            <person name="Indrioko S."/>
            <person name="Kosugi Y."/>
            <person name="Izuno A."/>
            <person name="Isagi Y."/>
            <person name="Lee S.L."/>
            <person name="Shimizu K.K."/>
        </authorList>
    </citation>
    <scope>NUCLEOTIDE SEQUENCE [LARGE SCALE GENOMIC DNA]</scope>
    <source>
        <strain evidence="1">214</strain>
    </source>
</reference>